<keyword evidence="11" id="KW-1185">Reference proteome</keyword>
<dbReference type="EMBL" id="JALJOU010000001">
    <property type="protein sequence ID" value="KAK9846453.1"/>
    <property type="molecule type" value="Genomic_DNA"/>
</dbReference>
<dbReference type="InterPro" id="IPR036393">
    <property type="entry name" value="AceGlu_kinase-like_sf"/>
</dbReference>
<dbReference type="InterPro" id="IPR015947">
    <property type="entry name" value="PUA-like_sf"/>
</dbReference>
<dbReference type="PROSITE" id="PS50890">
    <property type="entry name" value="PUA"/>
    <property type="match status" value="1"/>
</dbReference>
<evidence type="ECO:0000256" key="7">
    <source>
        <dbReference type="ARBA" id="ARBA00022840"/>
    </source>
</evidence>
<dbReference type="Proteomes" id="UP001445335">
    <property type="component" value="Unassembled WGS sequence"/>
</dbReference>
<comment type="caution">
    <text evidence="10">The sequence shown here is derived from an EMBL/GenBank/DDBJ whole genome shotgun (WGS) entry which is preliminary data.</text>
</comment>
<dbReference type="GO" id="GO:0005829">
    <property type="term" value="C:cytosol"/>
    <property type="evidence" value="ECO:0007669"/>
    <property type="project" value="TreeGrafter"/>
</dbReference>
<sequence length="538" mass="56388">MRLSRLAYACAQVIKVGTSSLVRPDAGSLNLSNLARICETVRDLRAEGHRVVLVSSGAVGVGAQRLGLAARPADLAQRQALAAVGQVYLMRYYEDFFSALGLRCAQVLLTLDNLAQRGQYLNASNTFRELFAYGTVPVVNENDTVAVEELRIGDNDTLSAQVATLVRADWLVLLTDVDALYTANPATDPAAQPIHEVADLSQLHVDTSEGGGQWGTGGMATKLTAARLATAAGCAMAICSAAAPERVAAIVHGERVGTVFWPLPHALRGRKRWILSVPLRGELWMDAGAVRAVRERSKSLFSAGIVRVSGDFAAQDAVRLCDAEGVEFARGLCNYACSEVERMKGKSSRDFAEELGYVGSEEVVHRDNVCQLTQRRPSSDASHGHDVHGGRGGNGVSPEDVAGRLALLRTRGGAHDGAARPAMPHTPSTSQLGLALDGATLDGGRPGRGDPAGGGGGGSGGRDGVAQRLELLKQRGGGLSGQCASDDVETDGWKAEMARAIAAERSAEDSPSAAVVGSPGSLLVGREADVTDEGWLPE</sequence>
<keyword evidence="7" id="KW-0067">ATP-binding</keyword>
<accession>A0AAW1SLI7</accession>
<dbReference type="AlphaFoldDB" id="A0AAW1SLI7"/>
<dbReference type="InterPro" id="IPR001048">
    <property type="entry name" value="Asp/Glu/Uridylate_kinase"/>
</dbReference>
<name>A0AAW1SLI7_9CHLO</name>
<dbReference type="InterPro" id="IPR002478">
    <property type="entry name" value="PUA"/>
</dbReference>
<feature type="region of interest" description="Disordered" evidence="8">
    <location>
        <begin position="413"/>
        <end position="464"/>
    </location>
</feature>
<dbReference type="SMART" id="SM00359">
    <property type="entry name" value="PUA"/>
    <property type="match status" value="1"/>
</dbReference>
<dbReference type="FunFam" id="3.40.1160.10:FF:000018">
    <property type="entry name" value="Glutamate 5-kinase"/>
    <property type="match status" value="1"/>
</dbReference>
<dbReference type="Gene3D" id="2.30.130.10">
    <property type="entry name" value="PUA domain"/>
    <property type="match status" value="1"/>
</dbReference>
<dbReference type="InterPro" id="IPR036974">
    <property type="entry name" value="PUA_sf"/>
</dbReference>
<feature type="domain" description="PUA" evidence="9">
    <location>
        <begin position="281"/>
        <end position="364"/>
    </location>
</feature>
<dbReference type="NCBIfam" id="TIGR01027">
    <property type="entry name" value="proB"/>
    <property type="match status" value="1"/>
</dbReference>
<dbReference type="PROSITE" id="PS00902">
    <property type="entry name" value="GLUTAMATE_5_KINASE"/>
    <property type="match status" value="1"/>
</dbReference>
<proteinExistence type="inferred from homology"/>
<dbReference type="GO" id="GO:0009084">
    <property type="term" value="P:glutamine family amino acid biosynthetic process"/>
    <property type="evidence" value="ECO:0007669"/>
    <property type="project" value="UniProtKB-ARBA"/>
</dbReference>
<keyword evidence="5" id="KW-0547">Nucleotide-binding</keyword>
<keyword evidence="2" id="KW-0028">Amino-acid biosynthesis</keyword>
<keyword evidence="6" id="KW-0418">Kinase</keyword>
<gene>
    <name evidence="10" type="ORF">WJX81_004071</name>
</gene>
<dbReference type="Gene3D" id="3.40.1160.10">
    <property type="entry name" value="Acetylglutamate kinase-like"/>
    <property type="match status" value="1"/>
</dbReference>
<dbReference type="Pfam" id="PF01472">
    <property type="entry name" value="PUA"/>
    <property type="match status" value="1"/>
</dbReference>
<dbReference type="HAMAP" id="MF_00456">
    <property type="entry name" value="ProB"/>
    <property type="match status" value="1"/>
</dbReference>
<evidence type="ECO:0000256" key="6">
    <source>
        <dbReference type="ARBA" id="ARBA00022777"/>
    </source>
</evidence>
<evidence type="ECO:0000256" key="2">
    <source>
        <dbReference type="ARBA" id="ARBA00022605"/>
    </source>
</evidence>
<dbReference type="CDD" id="cd04242">
    <property type="entry name" value="AAK_G5K_ProB"/>
    <property type="match status" value="1"/>
</dbReference>
<evidence type="ECO:0000256" key="8">
    <source>
        <dbReference type="SAM" id="MobiDB-lite"/>
    </source>
</evidence>
<keyword evidence="1" id="KW-0963">Cytoplasm</keyword>
<dbReference type="GO" id="GO:0003723">
    <property type="term" value="F:RNA binding"/>
    <property type="evidence" value="ECO:0007669"/>
    <property type="project" value="InterPro"/>
</dbReference>
<keyword evidence="4" id="KW-0808">Transferase</keyword>
<dbReference type="GO" id="GO:0005524">
    <property type="term" value="F:ATP binding"/>
    <property type="evidence" value="ECO:0007669"/>
    <property type="project" value="UniProtKB-KW"/>
</dbReference>
<evidence type="ECO:0000259" key="9">
    <source>
        <dbReference type="SMART" id="SM00359"/>
    </source>
</evidence>
<dbReference type="InterPro" id="IPR041739">
    <property type="entry name" value="G5K_ProB"/>
</dbReference>
<dbReference type="GO" id="GO:0004349">
    <property type="term" value="F:glutamate 5-kinase activity"/>
    <property type="evidence" value="ECO:0007669"/>
    <property type="project" value="InterPro"/>
</dbReference>
<feature type="compositionally biased region" description="Gly residues" evidence="8">
    <location>
        <begin position="444"/>
        <end position="463"/>
    </location>
</feature>
<keyword evidence="3" id="KW-0641">Proline biosynthesis</keyword>
<dbReference type="SUPFAM" id="SSF88697">
    <property type="entry name" value="PUA domain-like"/>
    <property type="match status" value="1"/>
</dbReference>
<dbReference type="CDD" id="cd21157">
    <property type="entry name" value="PUA_G5K"/>
    <property type="match status" value="1"/>
</dbReference>
<dbReference type="SUPFAM" id="SSF53633">
    <property type="entry name" value="Carbamate kinase-like"/>
    <property type="match status" value="1"/>
</dbReference>
<evidence type="ECO:0000313" key="10">
    <source>
        <dbReference type="EMBL" id="KAK9846453.1"/>
    </source>
</evidence>
<dbReference type="PANTHER" id="PTHR43654:SF3">
    <property type="entry name" value="GLUTAMATE 5-KINASE"/>
    <property type="match status" value="1"/>
</dbReference>
<feature type="region of interest" description="Disordered" evidence="8">
    <location>
        <begin position="374"/>
        <end position="399"/>
    </location>
</feature>
<dbReference type="PRINTS" id="PR00474">
    <property type="entry name" value="GLU5KINASE"/>
</dbReference>
<dbReference type="PANTHER" id="PTHR43654">
    <property type="entry name" value="GLUTAMATE 5-KINASE"/>
    <property type="match status" value="1"/>
</dbReference>
<protein>
    <recommendedName>
        <fullName evidence="9">PUA domain-containing protein</fullName>
    </recommendedName>
</protein>
<evidence type="ECO:0000313" key="11">
    <source>
        <dbReference type="Proteomes" id="UP001445335"/>
    </source>
</evidence>
<dbReference type="InterPro" id="IPR001057">
    <property type="entry name" value="Glu/AcGlu_kinase"/>
</dbReference>
<dbReference type="Pfam" id="PF00696">
    <property type="entry name" value="AA_kinase"/>
    <property type="match status" value="1"/>
</dbReference>
<feature type="compositionally biased region" description="Low complexity" evidence="8">
    <location>
        <begin position="432"/>
        <end position="443"/>
    </location>
</feature>
<evidence type="ECO:0000256" key="1">
    <source>
        <dbReference type="ARBA" id="ARBA00022490"/>
    </source>
</evidence>
<reference evidence="10 11" key="1">
    <citation type="journal article" date="2024" name="Nat. Commun.">
        <title>Phylogenomics reveals the evolutionary origins of lichenization in chlorophyte algae.</title>
        <authorList>
            <person name="Puginier C."/>
            <person name="Libourel C."/>
            <person name="Otte J."/>
            <person name="Skaloud P."/>
            <person name="Haon M."/>
            <person name="Grisel S."/>
            <person name="Petersen M."/>
            <person name="Berrin J.G."/>
            <person name="Delaux P.M."/>
            <person name="Dal Grande F."/>
            <person name="Keller J."/>
        </authorList>
    </citation>
    <scope>NUCLEOTIDE SEQUENCE [LARGE SCALE GENOMIC DNA]</scope>
    <source>
        <strain evidence="10 11">SAG 245.80</strain>
    </source>
</reference>
<organism evidence="10 11">
    <name type="scientific">Elliptochloris bilobata</name>
    <dbReference type="NCBI Taxonomy" id="381761"/>
    <lineage>
        <taxon>Eukaryota</taxon>
        <taxon>Viridiplantae</taxon>
        <taxon>Chlorophyta</taxon>
        <taxon>core chlorophytes</taxon>
        <taxon>Trebouxiophyceae</taxon>
        <taxon>Trebouxiophyceae incertae sedis</taxon>
        <taxon>Elliptochloris clade</taxon>
        <taxon>Elliptochloris</taxon>
    </lineage>
</organism>
<dbReference type="InterPro" id="IPR005715">
    <property type="entry name" value="Glu_5kinase/COase_Synthase"/>
</dbReference>
<evidence type="ECO:0000256" key="5">
    <source>
        <dbReference type="ARBA" id="ARBA00022741"/>
    </source>
</evidence>
<dbReference type="InterPro" id="IPR019797">
    <property type="entry name" value="Glutamate_5-kinase_CS"/>
</dbReference>
<evidence type="ECO:0000256" key="3">
    <source>
        <dbReference type="ARBA" id="ARBA00022650"/>
    </source>
</evidence>
<evidence type="ECO:0000256" key="4">
    <source>
        <dbReference type="ARBA" id="ARBA00022679"/>
    </source>
</evidence>